<dbReference type="AlphaFoldDB" id="A0A060QNT7"/>
<dbReference type="EMBL" id="HG799495">
    <property type="protein sequence ID" value="CDL73961.1"/>
    <property type="molecule type" value="Genomic_DNA"/>
</dbReference>
<evidence type="ECO:0000313" key="1">
    <source>
        <dbReference type="EMBL" id="CDL73961.1"/>
    </source>
</evidence>
<reference evidence="1" key="1">
    <citation type="submission" date="2013-12" db="EMBL/GenBank/DDBJ databases">
        <authorList>
            <person name="Croucher N."/>
        </authorList>
    </citation>
    <scope>NUCLEOTIDE SEQUENCE</scope>
    <source>
        <strain evidence="1">PT1175</strain>
    </source>
</reference>
<name>A0A060QNT7_STREE</name>
<proteinExistence type="predicted"/>
<protein>
    <submittedName>
        <fullName evidence="1">Uncharacterized protein</fullName>
    </submittedName>
</protein>
<accession>A0A060QNT7</accession>
<sequence>MNVQQKRQLEESIEKINYFSIYIAKRLNKVENMLRNQEVNSIDFRKLKDEYGIFHEWIVAKYSYILKDRGIHIEIKNGILFEFSP</sequence>
<organism evidence="1">
    <name type="scientific">Streptococcus pneumoniae</name>
    <dbReference type="NCBI Taxonomy" id="1313"/>
    <lineage>
        <taxon>Bacteria</taxon>
        <taxon>Bacillati</taxon>
        <taxon>Bacillota</taxon>
        <taxon>Bacilli</taxon>
        <taxon>Lactobacillales</taxon>
        <taxon>Streptococcaceae</taxon>
        <taxon>Streptococcus</taxon>
    </lineage>
</organism>
<reference evidence="1" key="2">
    <citation type="journal article" date="2014" name="BMC Biol.">
        <title>Variable recombination dynamics during the emergence, transmission and 'disarming' of a multidrug-resistant pneumococcal clone.</title>
        <authorList>
            <person name="Croucher N.J."/>
            <person name="Hanage W.P."/>
            <person name="Harris S.R."/>
            <person name="McGee L."/>
            <person name="van der Linden M."/>
            <person name="de Lencastre H."/>
            <person name="Sa-Leao R."/>
            <person name="Song J.H."/>
            <person name="Ko K.S."/>
            <person name="Beall B."/>
            <person name="Klugman K.P."/>
            <person name="Parkhill J."/>
            <person name="Tomasz A."/>
            <person name="Kristinsson K.G."/>
            <person name="Bentley S.D."/>
        </authorList>
    </citation>
    <scope>NUCLEOTIDE SEQUENCE</scope>
    <source>
        <strain evidence="1">PT1175</strain>
    </source>
</reference>
<dbReference type="RefSeq" id="WP_002917257.1">
    <property type="nucleotide sequence ID" value="NZ_CFBA01000008.1"/>
</dbReference>